<accession>A0A679IWH4</accession>
<keyword evidence="2" id="KW-0378">Hydrolase</keyword>
<dbReference type="RefSeq" id="WP_339088527.1">
    <property type="nucleotide sequence ID" value="NZ_LR743507.1"/>
</dbReference>
<dbReference type="InterPro" id="IPR050789">
    <property type="entry name" value="Diverse_Enzym_Activities"/>
</dbReference>
<proteinExistence type="predicted"/>
<sequence length="375" mass="40272">MDQPTEAELPPADHGNWHIRPHSTWAFQHVREIVPVADIANDAARAAPFPTGLAGLDLAELQQLTRTDALVVMHKGRVVHEFYDGGMTAHTPHILMSATKSVVGLVAGTLHGAGLLDVDSPLSDTVPELARTAFEGATVRHLLDMRTGVVMDPQALEAYRAATGWDPLPPGAPPPDLRRFFETTTATHEPHGGPFRYTSANTDLLGLVMERVAGQPFATIASERLWAPMGAEDPAYITVDARGAARCTGGLCATARDLARVGWMVLQQGHAADGRVVVPAGWIDDTWHGGDAEAWRQGEFAAGFAGMAMRYRSGWYVVDDAPGMLFAMGIHGQHLFVDPRSELVIAKLSSQNQPIDAIATARTLRAVGAIRRALA</sequence>
<organism evidence="2">
    <name type="scientific">Variovorax paradoxus</name>
    <dbReference type="NCBI Taxonomy" id="34073"/>
    <lineage>
        <taxon>Bacteria</taxon>
        <taxon>Pseudomonadati</taxon>
        <taxon>Pseudomonadota</taxon>
        <taxon>Betaproteobacteria</taxon>
        <taxon>Burkholderiales</taxon>
        <taxon>Comamonadaceae</taxon>
        <taxon>Variovorax</taxon>
    </lineage>
</organism>
<dbReference type="EMBL" id="LR743507">
    <property type="protein sequence ID" value="CAA2100533.1"/>
    <property type="molecule type" value="Genomic_DNA"/>
</dbReference>
<gene>
    <name evidence="2" type="primary">nylB_2</name>
    <name evidence="2" type="ORF">VVAX_00792</name>
</gene>
<protein>
    <submittedName>
        <fullName evidence="2">6-aminohexanoate-dimer hydrolase</fullName>
        <ecNumber evidence="2">3.5.1.46</ecNumber>
    </submittedName>
</protein>
<dbReference type="InterPro" id="IPR012338">
    <property type="entry name" value="Beta-lactam/transpept-like"/>
</dbReference>
<evidence type="ECO:0000259" key="1">
    <source>
        <dbReference type="Pfam" id="PF00144"/>
    </source>
</evidence>
<dbReference type="SUPFAM" id="SSF56601">
    <property type="entry name" value="beta-lactamase/transpeptidase-like"/>
    <property type="match status" value="1"/>
</dbReference>
<dbReference type="GO" id="GO:0019875">
    <property type="term" value="F:6-aminohexanoate-dimer hydrolase activity"/>
    <property type="evidence" value="ECO:0007669"/>
    <property type="project" value="UniProtKB-EC"/>
</dbReference>
<dbReference type="Gene3D" id="3.40.710.10">
    <property type="entry name" value="DD-peptidase/beta-lactamase superfamily"/>
    <property type="match status" value="1"/>
</dbReference>
<dbReference type="AlphaFoldDB" id="A0A679IWH4"/>
<feature type="domain" description="Beta-lactamase-related" evidence="1">
    <location>
        <begin position="66"/>
        <end position="365"/>
    </location>
</feature>
<evidence type="ECO:0000313" key="2">
    <source>
        <dbReference type="EMBL" id="CAA2100533.1"/>
    </source>
</evidence>
<dbReference type="PANTHER" id="PTHR43283">
    <property type="entry name" value="BETA-LACTAMASE-RELATED"/>
    <property type="match status" value="1"/>
</dbReference>
<dbReference type="EC" id="3.5.1.46" evidence="2"/>
<dbReference type="PANTHER" id="PTHR43283:SF7">
    <property type="entry name" value="BETA-LACTAMASE-RELATED DOMAIN-CONTAINING PROTEIN"/>
    <property type="match status" value="1"/>
</dbReference>
<dbReference type="Pfam" id="PF00144">
    <property type="entry name" value="Beta-lactamase"/>
    <property type="match status" value="1"/>
</dbReference>
<reference evidence="2" key="1">
    <citation type="submission" date="2019-12" db="EMBL/GenBank/DDBJ databases">
        <authorList>
            <person name="Cremers G."/>
        </authorList>
    </citation>
    <scope>NUCLEOTIDE SEQUENCE</scope>
    <source>
        <strain evidence="2">Vvax</strain>
    </source>
</reference>
<dbReference type="InterPro" id="IPR001466">
    <property type="entry name" value="Beta-lactam-related"/>
</dbReference>
<name>A0A679IWH4_VARPD</name>